<dbReference type="Proteomes" id="UP001064048">
    <property type="component" value="Chromosome 17"/>
</dbReference>
<dbReference type="EMBL" id="CM046117">
    <property type="protein sequence ID" value="KAI8436732.1"/>
    <property type="molecule type" value="Genomic_DNA"/>
</dbReference>
<feature type="non-terminal residue" evidence="1">
    <location>
        <position position="1541"/>
    </location>
</feature>
<name>A0ACC0KJM7_CHOFU</name>
<evidence type="ECO:0000313" key="2">
    <source>
        <dbReference type="Proteomes" id="UP001064048"/>
    </source>
</evidence>
<proteinExistence type="predicted"/>
<protein>
    <submittedName>
        <fullName evidence="1">Uncharacterized protein</fullName>
    </submittedName>
</protein>
<comment type="caution">
    <text evidence="1">The sequence shown here is derived from an EMBL/GenBank/DDBJ whole genome shotgun (WGS) entry which is preliminary data.</text>
</comment>
<sequence length="1541" mass="177217">MKVHYFGITILVFKLMICESAKILYIMPFTAKSHYIGMKNLAVELASRGHDVYAITPFREAEHPQKYTQLMVSNISLWEKLFDVTPRVFEMMDYSFESYQMILYRSGFMVNELVFDSPDVQMFLKQNHKIDLVVTEIFFNEGLYMFAHKYQAPLVLVTTVGNSFKGNYYMRNPLQLSTLFHEYGRSTEPLSFLGRLYNFYICSYDLLMLKFWYFPRQQESALHYFKDLPQPVPSLEEIQSNAALVLLNSHYSLDNPSAYLPNIIEVGGLHIKESNETLPKDLQNILDNAKDGVVFLSFGSNVQTRELDKDKLDAFLKVFGELKQTVLMKWEDSPMQNLPKNVILRKWFQQKAVLGHPNVKLFIGHGGLLGLQETISAGVPILGVPVFGDQFLNIIGTVQNGHGEILYYKEINEHVLRDKINKMLTDRRYIETARKVAMRFKDRPMKAMDTAKESALHYFKDLPQTKPSLEEIAANAALVLLNSHYSMDNPSAYLPNIIEVGGLHIKETNETLPVDLPKVLDNAKNGVVFLSFGSNVQLSELDKDKLDAFLKVFGELKQTVLMKWEDAPIQNIPKNIVLRKWFPQKAVLVSNVLYSAKIPNAERRGTKRHRTTFNQGNSLNIMGLKELILFTMKVHYFGITVLIFKLMICESAKILYVMPFTAKSHYIGMKNLAVELASFMVNELVFESLDVQMFLKQNHKIDLVVTEIFFNEGLYMFAHKYQAPLVLVTTVGNSFKGNYYMRNPLQLSTLFHEYGRAKEPLSFLGRLYNFYICFYDLLMLKFWYFPRQQESALHYFKDLPQPVPSLEEIQSNAALVLLNSHYSLDNPSAYLPNIIEVGGLHIKESNETLPKDLQNILDNAKDGVIFLSFGSNVQIRELDKDKLDAFLKVFGELKQTVLMKWEDSPMQNLPKNVILRKWFQQKAVLGHPNVKLFIGHGGLLGLQETISAGVPILGVPVFGDQFLNIIGTVQNGHGEILYYKEINEHVLRDKINKMLTDRRYIETARKVAMRFKDRPMKAMDTAVWWTEFVLRHKGADFMKPPKMSYIAYQNFDVYLVLISVLGGSTKMKFQYLSVTILILKCLICESAKILYVMPFTARSHYIGMKNLALELASRGHDVYAITPFREPEAPLTYHQLMPKVFDMIDYSFESFQTITAKSGFLVNEHVFESEDVQNFLKQDHKIDLVITEIFFNEGLYMFAHKYQAPLVLVTTVGNSFKGNYYMRNPLQLSTLFHEYGRASEPLSFLGRFYNMYLCTFDLLMLKFWYFPRQQESALRYFKDLPQPVPNLEDIAANAALLLLNSHFSIDNPSAYLPNIIEVGGLHIKDTNDTLPADLQNVLDNAKNGVVFLSFGSNVQLSELDKDKLDAFLKVFGELKQTVLMKWEDVPIQNIPKNIVLRKWFPQKAVLAHHNVKLFIGHGGLLGLQETISAGVPILGVPVFGDQYLNILDTVRKGHGEILYYKEINENTLRTKINKMLKDRTYMETAKKIAARFKDRPMNPLDTAVWWTEYVIRHKGADFMKPPKISYIAYQMLDVYLFLLGV</sequence>
<reference evidence="1 2" key="1">
    <citation type="journal article" date="2022" name="Genome Biol. Evol.">
        <title>The Spruce Budworm Genome: Reconstructing the Evolutionary History of Antifreeze Proteins.</title>
        <authorList>
            <person name="Beliveau C."/>
            <person name="Gagne P."/>
            <person name="Picq S."/>
            <person name="Vernygora O."/>
            <person name="Keeling C.I."/>
            <person name="Pinkney K."/>
            <person name="Doucet D."/>
            <person name="Wen F."/>
            <person name="Johnston J.S."/>
            <person name="Maaroufi H."/>
            <person name="Boyle B."/>
            <person name="Laroche J."/>
            <person name="Dewar K."/>
            <person name="Juretic N."/>
            <person name="Blackburn G."/>
            <person name="Nisole A."/>
            <person name="Brunet B."/>
            <person name="Brandao M."/>
            <person name="Lumley L."/>
            <person name="Duan J."/>
            <person name="Quan G."/>
            <person name="Lucarotti C.J."/>
            <person name="Roe A.D."/>
            <person name="Sperling F.A.H."/>
            <person name="Levesque R.C."/>
            <person name="Cusson M."/>
        </authorList>
    </citation>
    <scope>NUCLEOTIDE SEQUENCE [LARGE SCALE GENOMIC DNA]</scope>
    <source>
        <strain evidence="1">Glfc:IPQL:Cfum</strain>
    </source>
</reference>
<evidence type="ECO:0000313" key="1">
    <source>
        <dbReference type="EMBL" id="KAI8436732.1"/>
    </source>
</evidence>
<organism evidence="1 2">
    <name type="scientific">Choristoneura fumiferana</name>
    <name type="common">Spruce budworm moth</name>
    <name type="synonym">Archips fumiferana</name>
    <dbReference type="NCBI Taxonomy" id="7141"/>
    <lineage>
        <taxon>Eukaryota</taxon>
        <taxon>Metazoa</taxon>
        <taxon>Ecdysozoa</taxon>
        <taxon>Arthropoda</taxon>
        <taxon>Hexapoda</taxon>
        <taxon>Insecta</taxon>
        <taxon>Pterygota</taxon>
        <taxon>Neoptera</taxon>
        <taxon>Endopterygota</taxon>
        <taxon>Lepidoptera</taxon>
        <taxon>Glossata</taxon>
        <taxon>Ditrysia</taxon>
        <taxon>Tortricoidea</taxon>
        <taxon>Tortricidae</taxon>
        <taxon>Tortricinae</taxon>
        <taxon>Choristoneura</taxon>
    </lineage>
</organism>
<accession>A0ACC0KJM7</accession>
<gene>
    <name evidence="1" type="ORF">MSG28_010214</name>
</gene>
<keyword evidence="2" id="KW-1185">Reference proteome</keyword>